<dbReference type="Proteomes" id="UP001054945">
    <property type="component" value="Unassembled WGS sequence"/>
</dbReference>
<dbReference type="EMBL" id="BPLR01000224">
    <property type="protein sequence ID" value="GIY93039.1"/>
    <property type="molecule type" value="Genomic_DNA"/>
</dbReference>
<proteinExistence type="predicted"/>
<reference evidence="1 2" key="1">
    <citation type="submission" date="2021-06" db="EMBL/GenBank/DDBJ databases">
        <title>Caerostris extrusa draft genome.</title>
        <authorList>
            <person name="Kono N."/>
            <person name="Arakawa K."/>
        </authorList>
    </citation>
    <scope>NUCLEOTIDE SEQUENCE [LARGE SCALE GENOMIC DNA]</scope>
</reference>
<gene>
    <name evidence="1" type="ORF">CEXT_107481</name>
</gene>
<accession>A0AAV4XEK4</accession>
<dbReference type="AlphaFoldDB" id="A0AAV4XEK4"/>
<name>A0AAV4XEK4_CAEEX</name>
<comment type="caution">
    <text evidence="1">The sequence shown here is derived from an EMBL/GenBank/DDBJ whole genome shotgun (WGS) entry which is preliminary data.</text>
</comment>
<evidence type="ECO:0000313" key="2">
    <source>
        <dbReference type="Proteomes" id="UP001054945"/>
    </source>
</evidence>
<sequence length="113" mass="12786">MLRGIYTTHVKKGSDDALSDQTNVVTSDVVRYATCLPLQESSFFIQNWFNLFSLAHNFKPWPSKTTEMDFCVVFDSEYAVMQFPLLPPGVLLRVVSGCKVRALFGIQLVAMLF</sequence>
<keyword evidence="2" id="KW-1185">Reference proteome</keyword>
<organism evidence="1 2">
    <name type="scientific">Caerostris extrusa</name>
    <name type="common">Bark spider</name>
    <name type="synonym">Caerostris bankana</name>
    <dbReference type="NCBI Taxonomy" id="172846"/>
    <lineage>
        <taxon>Eukaryota</taxon>
        <taxon>Metazoa</taxon>
        <taxon>Ecdysozoa</taxon>
        <taxon>Arthropoda</taxon>
        <taxon>Chelicerata</taxon>
        <taxon>Arachnida</taxon>
        <taxon>Araneae</taxon>
        <taxon>Araneomorphae</taxon>
        <taxon>Entelegynae</taxon>
        <taxon>Araneoidea</taxon>
        <taxon>Araneidae</taxon>
        <taxon>Caerostris</taxon>
    </lineage>
</organism>
<evidence type="ECO:0000313" key="1">
    <source>
        <dbReference type="EMBL" id="GIY93039.1"/>
    </source>
</evidence>
<protein>
    <submittedName>
        <fullName evidence="1">Uncharacterized protein</fullName>
    </submittedName>
</protein>